<evidence type="ECO:0000256" key="2">
    <source>
        <dbReference type="ARBA" id="ARBA00022679"/>
    </source>
</evidence>
<evidence type="ECO:0000259" key="3">
    <source>
        <dbReference type="Pfam" id="PF00535"/>
    </source>
</evidence>
<protein>
    <submittedName>
        <fullName evidence="4">Glycosyltransferase family 2 protein</fullName>
    </submittedName>
</protein>
<keyword evidence="2" id="KW-0808">Transferase</keyword>
<accession>A0ABR7GHF6</accession>
<dbReference type="PANTHER" id="PTHR22916">
    <property type="entry name" value="GLYCOSYLTRANSFERASE"/>
    <property type="match status" value="1"/>
</dbReference>
<dbReference type="RefSeq" id="WP_118281592.1">
    <property type="nucleotide sequence ID" value="NZ_JACOPG010000003.1"/>
</dbReference>
<dbReference type="InterPro" id="IPR029044">
    <property type="entry name" value="Nucleotide-diphossugar_trans"/>
</dbReference>
<dbReference type="PANTHER" id="PTHR22916:SF51">
    <property type="entry name" value="GLYCOSYLTRANSFERASE EPSH-RELATED"/>
    <property type="match status" value="1"/>
</dbReference>
<dbReference type="CDD" id="cd00761">
    <property type="entry name" value="Glyco_tranf_GTA_type"/>
    <property type="match status" value="1"/>
</dbReference>
<dbReference type="Gene3D" id="3.90.550.10">
    <property type="entry name" value="Spore Coat Polysaccharide Biosynthesis Protein SpsA, Chain A"/>
    <property type="match status" value="1"/>
</dbReference>
<dbReference type="SUPFAM" id="SSF53448">
    <property type="entry name" value="Nucleotide-diphospho-sugar transferases"/>
    <property type="match status" value="1"/>
</dbReference>
<evidence type="ECO:0000256" key="1">
    <source>
        <dbReference type="ARBA" id="ARBA00022676"/>
    </source>
</evidence>
<keyword evidence="5" id="KW-1185">Reference proteome</keyword>
<evidence type="ECO:0000313" key="4">
    <source>
        <dbReference type="EMBL" id="MBC5686688.1"/>
    </source>
</evidence>
<keyword evidence="1" id="KW-0328">Glycosyltransferase</keyword>
<dbReference type="Pfam" id="PF00535">
    <property type="entry name" value="Glycos_transf_2"/>
    <property type="match status" value="1"/>
</dbReference>
<dbReference type="Proteomes" id="UP000643810">
    <property type="component" value="Unassembled WGS sequence"/>
</dbReference>
<name>A0ABR7GHF6_9FIRM</name>
<proteinExistence type="predicted"/>
<comment type="caution">
    <text evidence="4">The sequence shown here is derived from an EMBL/GenBank/DDBJ whole genome shotgun (WGS) entry which is preliminary data.</text>
</comment>
<reference evidence="4 5" key="1">
    <citation type="submission" date="2020-08" db="EMBL/GenBank/DDBJ databases">
        <title>Genome public.</title>
        <authorList>
            <person name="Liu C."/>
            <person name="Sun Q."/>
        </authorList>
    </citation>
    <scope>NUCLEOTIDE SEQUENCE [LARGE SCALE GENOMIC DNA]</scope>
    <source>
        <strain evidence="4 5">NSJ-9</strain>
    </source>
</reference>
<evidence type="ECO:0000313" key="5">
    <source>
        <dbReference type="Proteomes" id="UP000643810"/>
    </source>
</evidence>
<dbReference type="InterPro" id="IPR001173">
    <property type="entry name" value="Glyco_trans_2-like"/>
</dbReference>
<feature type="domain" description="Glycosyltransferase 2-like" evidence="3">
    <location>
        <begin position="3"/>
        <end position="116"/>
    </location>
</feature>
<organism evidence="4 5">
    <name type="scientific">Roseburia lenta</name>
    <dbReference type="NCBI Taxonomy" id="2763061"/>
    <lineage>
        <taxon>Bacteria</taxon>
        <taxon>Bacillati</taxon>
        <taxon>Bacillota</taxon>
        <taxon>Clostridia</taxon>
        <taxon>Lachnospirales</taxon>
        <taxon>Lachnospiraceae</taxon>
        <taxon>Roseburia</taxon>
    </lineage>
</organism>
<dbReference type="EMBL" id="JACOPG010000003">
    <property type="protein sequence ID" value="MBC5686688.1"/>
    <property type="molecule type" value="Genomic_DNA"/>
</dbReference>
<gene>
    <name evidence="4" type="ORF">H8R94_08770</name>
</gene>
<sequence>MVSVVIPVYNGAKYIEKTIRTILNSTYQNLEIIAVVDGSPDNSLAVCQKLSQEDARVKTFYKDNGGIPDARNYGIERATGEYICVCDQDDLVQPAMYEHMVERLDAEKADLCFCSTGQMVNGSVVPFESFEDATFTEDEIRTQLLYPVIFEGYDIPVAMSSVNRHPSIWKALIRRSFYEQYHLRFHAYVSYEDDLLMIVHLLSVAKKVCTVKYRGYLWYINMASESHARKYIDDMGQKQRKWVDDICASVALTDASPEIKNYTRQVTNCKVFVDAILNLCSPYRRETFSDIPQYYAQNIYCYDFEDAMQVAGYAQKKFPMQRYILHSLAKHHTYRSYFVARILVFALDKVLKSKMMIKLDSLLKGNG</sequence>